<evidence type="ECO:0000256" key="1">
    <source>
        <dbReference type="ARBA" id="ARBA00013278"/>
    </source>
</evidence>
<proteinExistence type="predicted"/>
<comment type="caution">
    <text evidence="11">The sequence shown here is derived from an EMBL/GenBank/DDBJ whole genome shotgun (WGS) entry which is preliminary data.</text>
</comment>
<comment type="catalytic activity">
    <reaction evidence="6">
        <text>a 1,2-diacyl-sn-glycero-3-phosphocholine + H2O = a 1-acyl-sn-glycero-3-phosphocholine + a fatty acid + H(+)</text>
        <dbReference type="Rhea" id="RHEA:15801"/>
        <dbReference type="ChEBI" id="CHEBI:15377"/>
        <dbReference type="ChEBI" id="CHEBI:15378"/>
        <dbReference type="ChEBI" id="CHEBI:28868"/>
        <dbReference type="ChEBI" id="CHEBI:57643"/>
        <dbReference type="ChEBI" id="CHEBI:58168"/>
        <dbReference type="EC" id="3.1.1.4"/>
    </reaction>
    <physiologicalReaction direction="left-to-right" evidence="6">
        <dbReference type="Rhea" id="RHEA:15802"/>
    </physiologicalReaction>
</comment>
<evidence type="ECO:0000313" key="12">
    <source>
        <dbReference type="Proteomes" id="UP001174909"/>
    </source>
</evidence>
<evidence type="ECO:0000259" key="10">
    <source>
        <dbReference type="PROSITE" id="PS51635"/>
    </source>
</evidence>
<dbReference type="Pfam" id="PF01734">
    <property type="entry name" value="Patatin"/>
    <property type="match status" value="1"/>
</dbReference>
<dbReference type="Pfam" id="PF12796">
    <property type="entry name" value="Ank_2"/>
    <property type="match status" value="1"/>
</dbReference>
<keyword evidence="3 8" id="KW-0378">Hydrolase</keyword>
<dbReference type="PROSITE" id="PS51635">
    <property type="entry name" value="PNPLA"/>
    <property type="match status" value="1"/>
</dbReference>
<dbReference type="InterPro" id="IPR047148">
    <property type="entry name" value="PLPL9"/>
</dbReference>
<dbReference type="PANTHER" id="PTHR24139">
    <property type="entry name" value="CALCIUM-INDEPENDENT PHOSPHOLIPASE A2"/>
    <property type="match status" value="1"/>
</dbReference>
<feature type="short sequence motif" description="DGA/G" evidence="8">
    <location>
        <begin position="463"/>
        <end position="465"/>
    </location>
</feature>
<name>A0AA35SSS9_GEOBA</name>
<dbReference type="SMART" id="SM00248">
    <property type="entry name" value="ANK"/>
    <property type="match status" value="1"/>
</dbReference>
<protein>
    <recommendedName>
        <fullName evidence="1">phospholipase A2</fullName>
        <ecNumber evidence="1">3.1.1.4</ecNumber>
    </recommendedName>
</protein>
<reference evidence="11" key="1">
    <citation type="submission" date="2023-03" db="EMBL/GenBank/DDBJ databases">
        <authorList>
            <person name="Steffen K."/>
            <person name="Cardenas P."/>
        </authorList>
    </citation>
    <scope>NUCLEOTIDE SEQUENCE</scope>
</reference>
<evidence type="ECO:0000313" key="11">
    <source>
        <dbReference type="EMBL" id="CAI8035218.1"/>
    </source>
</evidence>
<evidence type="ECO:0000256" key="5">
    <source>
        <dbReference type="ARBA" id="ARBA00023098"/>
    </source>
</evidence>
<keyword evidence="2" id="KW-0677">Repeat</keyword>
<dbReference type="GO" id="GO:2000304">
    <property type="term" value="P:positive regulation of ceramide biosynthetic process"/>
    <property type="evidence" value="ECO:0007669"/>
    <property type="project" value="TreeGrafter"/>
</dbReference>
<feature type="region of interest" description="Disordered" evidence="9">
    <location>
        <begin position="184"/>
        <end position="218"/>
    </location>
</feature>
<dbReference type="PROSITE" id="PS50297">
    <property type="entry name" value="ANK_REP_REGION"/>
    <property type="match status" value="1"/>
</dbReference>
<dbReference type="Gene3D" id="1.25.40.20">
    <property type="entry name" value="Ankyrin repeat-containing domain"/>
    <property type="match status" value="1"/>
</dbReference>
<dbReference type="InterPro" id="IPR002641">
    <property type="entry name" value="PNPLA_dom"/>
</dbReference>
<evidence type="ECO:0000256" key="4">
    <source>
        <dbReference type="ARBA" id="ARBA00023043"/>
    </source>
</evidence>
<dbReference type="InterPro" id="IPR036770">
    <property type="entry name" value="Ankyrin_rpt-contain_sf"/>
</dbReference>
<feature type="active site" description="Proton acceptor" evidence="8">
    <location>
        <position position="463"/>
    </location>
</feature>
<accession>A0AA35SSS9</accession>
<dbReference type="InterPro" id="IPR016035">
    <property type="entry name" value="Acyl_Trfase/lysoPLipase"/>
</dbReference>
<evidence type="ECO:0000256" key="7">
    <source>
        <dbReference type="PROSITE-ProRule" id="PRU00023"/>
    </source>
</evidence>
<keyword evidence="12" id="KW-1185">Reference proteome</keyword>
<evidence type="ECO:0000256" key="9">
    <source>
        <dbReference type="SAM" id="MobiDB-lite"/>
    </source>
</evidence>
<dbReference type="AlphaFoldDB" id="A0AA35SSS9"/>
<dbReference type="Gene3D" id="3.40.1090.10">
    <property type="entry name" value="Cytosolic phospholipase A2 catalytic domain"/>
    <property type="match status" value="1"/>
</dbReference>
<evidence type="ECO:0000256" key="3">
    <source>
        <dbReference type="ARBA" id="ARBA00022801"/>
    </source>
</evidence>
<dbReference type="PANTHER" id="PTHR24139:SF34">
    <property type="entry name" value="85_88 KDA CALCIUM-INDEPENDENT PHOSPHOLIPASE A2"/>
    <property type="match status" value="1"/>
</dbReference>
<dbReference type="SUPFAM" id="SSF48403">
    <property type="entry name" value="Ankyrin repeat"/>
    <property type="match status" value="1"/>
</dbReference>
<evidence type="ECO:0000256" key="8">
    <source>
        <dbReference type="PROSITE-ProRule" id="PRU01161"/>
    </source>
</evidence>
<feature type="short sequence motif" description="GXSXG" evidence="8">
    <location>
        <begin position="342"/>
        <end position="346"/>
    </location>
</feature>
<dbReference type="EC" id="3.1.1.4" evidence="1"/>
<dbReference type="GO" id="GO:0005739">
    <property type="term" value="C:mitochondrion"/>
    <property type="evidence" value="ECO:0007669"/>
    <property type="project" value="TreeGrafter"/>
</dbReference>
<dbReference type="GO" id="GO:0016042">
    <property type="term" value="P:lipid catabolic process"/>
    <property type="evidence" value="ECO:0007669"/>
    <property type="project" value="UniProtKB-UniRule"/>
</dbReference>
<dbReference type="SUPFAM" id="SSF52151">
    <property type="entry name" value="FabD/lysophospholipase-like"/>
    <property type="match status" value="1"/>
</dbReference>
<feature type="short sequence motif" description="GXGXXG" evidence="8">
    <location>
        <begin position="310"/>
        <end position="315"/>
    </location>
</feature>
<keyword evidence="8" id="KW-0442">Lipid degradation</keyword>
<sequence>MDELSALFFEDPGEDGIQLVADDDISSHSDQPREYFQEEQGALLSDGAMGLGEDEPDGNVPMSLHQLIKKRKLLPSELKEGLGNNRSEWAVQVNEVDRSTGLAPIHYISLHVDAYTTLLLLNLLTYGNADIDARAADGKTALMLAVQARNIRLAKVLVALGANVNIGFEGTTPLRMAIEMSGNLENSTDNEDQNDPRGFEETFHGEGVDDSASPSKEPQDMVHVLRSVGATTHYQETQQQSEYAGDVRMGKLDTYKVAKVYTELNESMIAKKAAYLHNPSPSVAREAMEALARVEVYRREHGSRILCLDGGGVKGLVQIEMLRQIEQRTGKRIVELFDWIVGSSTGGIIALALVYGNMSVTNLQRLYLRLKRDVFSRSGILQKGDSNQLERYLKELLQGTMDTNRMSYPKVLVSAVKQSPTGIKLIFFNNCFEDDYSKEEVWKVARYTSAAPLYFSSKDGYLDGGLLADNPTEDALTAIQNFYRKREMQIPISLVVSLGSGVTPIKNQKAVNVTTDLWNVPSQVFPFLKIVGEALMKPQTDSNNQSRCVEQEIRYIRLDPPLEREVDSAETDNDKLVDMLWTTQQYLHSSREDSSGQKKIDAIYEACITKM</sequence>
<dbReference type="PROSITE" id="PS50088">
    <property type="entry name" value="ANK_REPEAT"/>
    <property type="match status" value="1"/>
</dbReference>
<evidence type="ECO:0000256" key="2">
    <source>
        <dbReference type="ARBA" id="ARBA00022737"/>
    </source>
</evidence>
<dbReference type="GO" id="GO:0052816">
    <property type="term" value="F:long-chain fatty acyl-CoA hydrolase activity"/>
    <property type="evidence" value="ECO:0007669"/>
    <property type="project" value="TreeGrafter"/>
</dbReference>
<keyword evidence="5 8" id="KW-0443">Lipid metabolism</keyword>
<dbReference type="Proteomes" id="UP001174909">
    <property type="component" value="Unassembled WGS sequence"/>
</dbReference>
<feature type="active site" description="Nucleophile" evidence="8">
    <location>
        <position position="344"/>
    </location>
</feature>
<feature type="domain" description="PNPLA" evidence="10">
    <location>
        <begin position="306"/>
        <end position="476"/>
    </location>
</feature>
<dbReference type="GO" id="GO:0047499">
    <property type="term" value="F:calcium-independent phospholipase A2 activity"/>
    <property type="evidence" value="ECO:0007669"/>
    <property type="project" value="InterPro"/>
</dbReference>
<dbReference type="InterPro" id="IPR002110">
    <property type="entry name" value="Ankyrin_rpt"/>
</dbReference>
<evidence type="ECO:0000256" key="6">
    <source>
        <dbReference type="ARBA" id="ARBA00023422"/>
    </source>
</evidence>
<organism evidence="11 12">
    <name type="scientific">Geodia barretti</name>
    <name type="common">Barrett's horny sponge</name>
    <dbReference type="NCBI Taxonomy" id="519541"/>
    <lineage>
        <taxon>Eukaryota</taxon>
        <taxon>Metazoa</taxon>
        <taxon>Porifera</taxon>
        <taxon>Demospongiae</taxon>
        <taxon>Heteroscleromorpha</taxon>
        <taxon>Tetractinellida</taxon>
        <taxon>Astrophorina</taxon>
        <taxon>Geodiidae</taxon>
        <taxon>Geodia</taxon>
    </lineage>
</organism>
<gene>
    <name evidence="11" type="ORF">GBAR_LOCUS19771</name>
</gene>
<feature type="compositionally biased region" description="Basic and acidic residues" evidence="9">
    <location>
        <begin position="194"/>
        <end position="207"/>
    </location>
</feature>
<keyword evidence="4 7" id="KW-0040">ANK repeat</keyword>
<feature type="repeat" description="ANK" evidence="7">
    <location>
        <begin position="137"/>
        <end position="169"/>
    </location>
</feature>
<dbReference type="EMBL" id="CASHTH010002780">
    <property type="protein sequence ID" value="CAI8035218.1"/>
    <property type="molecule type" value="Genomic_DNA"/>
</dbReference>